<dbReference type="EMBL" id="JBHLWI010000028">
    <property type="protein sequence ID" value="MFC0263016.1"/>
    <property type="molecule type" value="Genomic_DNA"/>
</dbReference>
<dbReference type="SUPFAM" id="SSF81653">
    <property type="entry name" value="Calcium ATPase, transduction domain A"/>
    <property type="match status" value="1"/>
</dbReference>
<dbReference type="InterPro" id="IPR008250">
    <property type="entry name" value="ATPase_P-typ_transduc_dom_A_sf"/>
</dbReference>
<evidence type="ECO:0000256" key="8">
    <source>
        <dbReference type="ARBA" id="ARBA00022989"/>
    </source>
</evidence>
<dbReference type="Gene3D" id="2.70.150.10">
    <property type="entry name" value="Calcium-transporting ATPase, cytoplasmic transduction domain A"/>
    <property type="match status" value="1"/>
</dbReference>
<dbReference type="InterPro" id="IPR027256">
    <property type="entry name" value="P-typ_ATPase_IB"/>
</dbReference>
<evidence type="ECO:0000256" key="4">
    <source>
        <dbReference type="ARBA" id="ARBA00022723"/>
    </source>
</evidence>
<evidence type="ECO:0000256" key="10">
    <source>
        <dbReference type="RuleBase" id="RU362081"/>
    </source>
</evidence>
<dbReference type="InterPro" id="IPR023299">
    <property type="entry name" value="ATPase_P-typ_cyto_dom_N"/>
</dbReference>
<dbReference type="InterPro" id="IPR023298">
    <property type="entry name" value="ATPase_P-typ_TM_dom_sf"/>
</dbReference>
<dbReference type="PANTHER" id="PTHR43520">
    <property type="entry name" value="ATP7, ISOFORM B"/>
    <property type="match status" value="1"/>
</dbReference>
<dbReference type="PROSITE" id="PS00154">
    <property type="entry name" value="ATPASE_E1_E2"/>
    <property type="match status" value="1"/>
</dbReference>
<dbReference type="PANTHER" id="PTHR43520:SF8">
    <property type="entry name" value="P-TYPE CU(+) TRANSPORTER"/>
    <property type="match status" value="1"/>
</dbReference>
<evidence type="ECO:0000256" key="9">
    <source>
        <dbReference type="ARBA" id="ARBA00023136"/>
    </source>
</evidence>
<evidence type="ECO:0000256" key="5">
    <source>
        <dbReference type="ARBA" id="ARBA00022741"/>
    </source>
</evidence>
<keyword evidence="3 10" id="KW-0812">Transmembrane</keyword>
<evidence type="ECO:0000256" key="1">
    <source>
        <dbReference type="ARBA" id="ARBA00004127"/>
    </source>
</evidence>
<evidence type="ECO:0000313" key="12">
    <source>
        <dbReference type="EMBL" id="MFC0263016.1"/>
    </source>
</evidence>
<feature type="transmembrane region" description="Helical" evidence="10">
    <location>
        <begin position="95"/>
        <end position="114"/>
    </location>
</feature>
<dbReference type="NCBIfam" id="TIGR01525">
    <property type="entry name" value="ATPase-IB_hvy"/>
    <property type="match status" value="1"/>
</dbReference>
<comment type="similarity">
    <text evidence="2 10">Belongs to the cation transport ATPase (P-type) (TC 3.A.3) family. Type IB subfamily.</text>
</comment>
<evidence type="ECO:0000256" key="7">
    <source>
        <dbReference type="ARBA" id="ARBA00022967"/>
    </source>
</evidence>
<keyword evidence="5 10" id="KW-0547">Nucleotide-binding</keyword>
<gene>
    <name evidence="12" type="ORF">ACFFIP_10015</name>
</gene>
<evidence type="ECO:0000256" key="2">
    <source>
        <dbReference type="ARBA" id="ARBA00006024"/>
    </source>
</evidence>
<dbReference type="PROSITE" id="PS01047">
    <property type="entry name" value="HMA_1"/>
    <property type="match status" value="1"/>
</dbReference>
<keyword evidence="6 10" id="KW-0067">ATP-binding</keyword>
<proteinExistence type="inferred from homology"/>
<dbReference type="SUPFAM" id="SSF56784">
    <property type="entry name" value="HAD-like"/>
    <property type="match status" value="1"/>
</dbReference>
<dbReference type="Gene3D" id="3.40.1110.10">
    <property type="entry name" value="Calcium-transporting ATPase, cytoplasmic domain N"/>
    <property type="match status" value="1"/>
</dbReference>
<evidence type="ECO:0000256" key="3">
    <source>
        <dbReference type="ARBA" id="ARBA00022692"/>
    </source>
</evidence>
<feature type="transmembrane region" description="Helical" evidence="10">
    <location>
        <begin position="183"/>
        <end position="200"/>
    </location>
</feature>
<feature type="domain" description="HMA" evidence="11">
    <location>
        <begin position="4"/>
        <end position="70"/>
    </location>
</feature>
<reference evidence="12 13" key="1">
    <citation type="submission" date="2024-09" db="EMBL/GenBank/DDBJ databases">
        <authorList>
            <person name="Sun Q."/>
            <person name="Mori K."/>
        </authorList>
    </citation>
    <scope>NUCLEOTIDE SEQUENCE [LARGE SCALE GENOMIC DNA]</scope>
    <source>
        <strain evidence="12 13">CCM 7650</strain>
    </source>
</reference>
<dbReference type="PRINTS" id="PR00943">
    <property type="entry name" value="CUATPASE"/>
</dbReference>
<keyword evidence="4 10" id="KW-0479">Metal-binding</keyword>
<dbReference type="InterPro" id="IPR023214">
    <property type="entry name" value="HAD_sf"/>
</dbReference>
<feature type="transmembrane region" description="Helical" evidence="10">
    <location>
        <begin position="153"/>
        <end position="171"/>
    </location>
</feature>
<keyword evidence="10" id="KW-1003">Cell membrane</keyword>
<dbReference type="Pfam" id="PF00403">
    <property type="entry name" value="HMA"/>
    <property type="match status" value="1"/>
</dbReference>
<dbReference type="Pfam" id="PF00702">
    <property type="entry name" value="Hydrolase"/>
    <property type="match status" value="1"/>
</dbReference>
<name>A0ABV6FT18_9BACT</name>
<dbReference type="InterPro" id="IPR018303">
    <property type="entry name" value="ATPase_P-typ_P_site"/>
</dbReference>
<feature type="transmembrane region" description="Helical" evidence="10">
    <location>
        <begin position="708"/>
        <end position="727"/>
    </location>
</feature>
<dbReference type="InterPro" id="IPR001757">
    <property type="entry name" value="P_typ_ATPase"/>
</dbReference>
<keyword evidence="8 10" id="KW-1133">Transmembrane helix</keyword>
<feature type="transmembrane region" description="Helical" evidence="10">
    <location>
        <begin position="337"/>
        <end position="358"/>
    </location>
</feature>
<dbReference type="SFLD" id="SFLDG00002">
    <property type="entry name" value="C1.7:_P-type_atpase_like"/>
    <property type="match status" value="1"/>
</dbReference>
<evidence type="ECO:0000259" key="11">
    <source>
        <dbReference type="PROSITE" id="PS50846"/>
    </source>
</evidence>
<dbReference type="Proteomes" id="UP001589797">
    <property type="component" value="Unassembled WGS sequence"/>
</dbReference>
<dbReference type="PROSITE" id="PS50846">
    <property type="entry name" value="HMA_2"/>
    <property type="match status" value="1"/>
</dbReference>
<comment type="caution">
    <text evidence="12">The sequence shown here is derived from an EMBL/GenBank/DDBJ whole genome shotgun (WGS) entry which is preliminary data.</text>
</comment>
<dbReference type="NCBIfam" id="TIGR01511">
    <property type="entry name" value="ATPase-IB1_Cu"/>
    <property type="match status" value="1"/>
</dbReference>
<dbReference type="SFLD" id="SFLDF00027">
    <property type="entry name" value="p-type_atpase"/>
    <property type="match status" value="1"/>
</dbReference>
<evidence type="ECO:0000256" key="6">
    <source>
        <dbReference type="ARBA" id="ARBA00022840"/>
    </source>
</evidence>
<dbReference type="PRINTS" id="PR00119">
    <property type="entry name" value="CATATPASE"/>
</dbReference>
<dbReference type="SUPFAM" id="SSF81665">
    <property type="entry name" value="Calcium ATPase, transmembrane domain M"/>
    <property type="match status" value="1"/>
</dbReference>
<dbReference type="InterPro" id="IPR006121">
    <property type="entry name" value="HMA_dom"/>
</dbReference>
<feature type="transmembrane region" description="Helical" evidence="10">
    <location>
        <begin position="364"/>
        <end position="387"/>
    </location>
</feature>
<organism evidence="12 13">
    <name type="scientific">Fontibacter flavus</name>
    <dbReference type="NCBI Taxonomy" id="654838"/>
    <lineage>
        <taxon>Bacteria</taxon>
        <taxon>Pseudomonadati</taxon>
        <taxon>Bacteroidota</taxon>
        <taxon>Cytophagia</taxon>
        <taxon>Cytophagales</taxon>
        <taxon>Cyclobacteriaceae</taxon>
        <taxon>Fontibacter</taxon>
    </lineage>
</organism>
<dbReference type="InterPro" id="IPR036163">
    <property type="entry name" value="HMA_dom_sf"/>
</dbReference>
<keyword evidence="13" id="KW-1185">Reference proteome</keyword>
<keyword evidence="9 10" id="KW-0472">Membrane</keyword>
<dbReference type="InterPro" id="IPR044492">
    <property type="entry name" value="P_typ_ATPase_HD_dom"/>
</dbReference>
<dbReference type="InterPro" id="IPR017969">
    <property type="entry name" value="Heavy-metal-associated_CS"/>
</dbReference>
<dbReference type="CDD" id="cd00371">
    <property type="entry name" value="HMA"/>
    <property type="match status" value="1"/>
</dbReference>
<dbReference type="InterPro" id="IPR059000">
    <property type="entry name" value="ATPase_P-type_domA"/>
</dbReference>
<dbReference type="RefSeq" id="WP_382387479.1">
    <property type="nucleotide sequence ID" value="NZ_JBHLWI010000028.1"/>
</dbReference>
<dbReference type="InterPro" id="IPR036412">
    <property type="entry name" value="HAD-like_sf"/>
</dbReference>
<feature type="transmembrane region" description="Helical" evidence="10">
    <location>
        <begin position="680"/>
        <end position="702"/>
    </location>
</feature>
<feature type="transmembrane region" description="Helical" evidence="10">
    <location>
        <begin position="120"/>
        <end position="141"/>
    </location>
</feature>
<dbReference type="Gene3D" id="3.40.50.1000">
    <property type="entry name" value="HAD superfamily/HAD-like"/>
    <property type="match status" value="1"/>
</dbReference>
<dbReference type="Gene3D" id="3.30.70.100">
    <property type="match status" value="1"/>
</dbReference>
<dbReference type="Pfam" id="PF00122">
    <property type="entry name" value="E1-E2_ATPase"/>
    <property type="match status" value="1"/>
</dbReference>
<dbReference type="NCBIfam" id="TIGR01494">
    <property type="entry name" value="ATPase_P-type"/>
    <property type="match status" value="1"/>
</dbReference>
<keyword evidence="7" id="KW-1278">Translocase</keyword>
<protein>
    <submittedName>
        <fullName evidence="12">Heavy metal translocating P-type ATPase</fullName>
    </submittedName>
</protein>
<dbReference type="SFLD" id="SFLDS00003">
    <property type="entry name" value="Haloacid_Dehalogenase"/>
    <property type="match status" value="1"/>
</dbReference>
<accession>A0ABV6FT18</accession>
<evidence type="ECO:0000313" key="13">
    <source>
        <dbReference type="Proteomes" id="UP001589797"/>
    </source>
</evidence>
<sequence length="730" mass="78811">MANIKKEIPVLGMSCAACAVAVEKALANSPGVKSAAVNYANHAAIVEWEEGSITLEKMQQTVKSNGYDLLIEDIQAEVLEKMQAEAYSQLKRKTLYAGILALPVFLIGMFWMHLPYGNYIMWALTTPILFVFGAQFFTQAWKLAKNFQANMDTLVALSTGIAYAYSTFNTFFPEFLTNRGLDAHVYFEAAAVIIFFILLGKTLESSAKAGTSAALKKLMGLQPQELTVLEEGNTILKKTSEVQKGEIILVKPGQKIPLDGEVLEGNSYVNESMLTGEPIPVLKTKGNKVFAGTINQEGSFNFRAEQVGNQTLLSQIIERVKSAQGSKAPIQKTVDKVAAIFVPSVLIIGILTFFIWGFSGVEDAWLRGMLAMITVLVIACPCALGLATPTAIMAAMGKGAEMGILIKNAESLEKGKKIDALVMDKTGTITQGSPEVTSVQFVGSWSETDAAILKAIESKSEHPLAKAISNYFEDENTTIEITDFKNEPGKGVSAKADGSTYRIGTLSWLSAFLQKTDEAAIQSSQQLMSKGSSVVYAAKESELIAYFEISDPIKASSVEAIKTLKNMGIKVYMLTGDHEIAAAKVAKETQVDGYQASVMPHEKAEFVKKLKSEGKTVAMAGDGINDSEALSLADLSIAMGKGSDIAMEVAEITLVHSDLKQIPKTLNLTKKTVRIIRQNLFWAFIYNIIGIPIAAGVLYPAFGFLLNPMLAGAAMALSSVSVVSNSLRLR</sequence>
<dbReference type="CDD" id="cd02094">
    <property type="entry name" value="P-type_ATPase_Cu-like"/>
    <property type="match status" value="1"/>
</dbReference>
<dbReference type="SUPFAM" id="SSF55008">
    <property type="entry name" value="HMA, heavy metal-associated domain"/>
    <property type="match status" value="1"/>
</dbReference>
<comment type="subcellular location">
    <subcellularLocation>
        <location evidence="10">Cell membrane</location>
    </subcellularLocation>
    <subcellularLocation>
        <location evidence="1">Endomembrane system</location>
        <topology evidence="1">Multi-pass membrane protein</topology>
    </subcellularLocation>
</comment>